<gene>
    <name evidence="8" type="ORF">WJX75_002348</name>
</gene>
<feature type="transmembrane region" description="Helical" evidence="6">
    <location>
        <begin position="182"/>
        <end position="208"/>
    </location>
</feature>
<dbReference type="SMART" id="SM00724">
    <property type="entry name" value="TLC"/>
    <property type="match status" value="1"/>
</dbReference>
<feature type="transmembrane region" description="Helical" evidence="6">
    <location>
        <begin position="12"/>
        <end position="31"/>
    </location>
</feature>
<dbReference type="Proteomes" id="UP001491310">
    <property type="component" value="Unassembled WGS sequence"/>
</dbReference>
<keyword evidence="2 5" id="KW-0812">Transmembrane</keyword>
<protein>
    <recommendedName>
        <fullName evidence="7">TLC domain-containing protein</fullName>
    </recommendedName>
</protein>
<comment type="subcellular location">
    <subcellularLocation>
        <location evidence="1">Membrane</location>
        <topology evidence="1">Multi-pass membrane protein</topology>
    </subcellularLocation>
</comment>
<evidence type="ECO:0000256" key="3">
    <source>
        <dbReference type="ARBA" id="ARBA00022989"/>
    </source>
</evidence>
<proteinExistence type="predicted"/>
<feature type="transmembrane region" description="Helical" evidence="6">
    <location>
        <begin position="95"/>
        <end position="113"/>
    </location>
</feature>
<evidence type="ECO:0000256" key="1">
    <source>
        <dbReference type="ARBA" id="ARBA00004141"/>
    </source>
</evidence>
<evidence type="ECO:0000256" key="4">
    <source>
        <dbReference type="ARBA" id="ARBA00023136"/>
    </source>
</evidence>
<feature type="transmembrane region" description="Helical" evidence="6">
    <location>
        <begin position="149"/>
        <end position="170"/>
    </location>
</feature>
<keyword evidence="9" id="KW-1185">Reference proteome</keyword>
<dbReference type="InterPro" id="IPR050846">
    <property type="entry name" value="TLCD"/>
</dbReference>
<feature type="domain" description="TLC" evidence="7">
    <location>
        <begin position="57"/>
        <end position="257"/>
    </location>
</feature>
<sequence length="285" mass="31332">MGFTTGIAEGIPAVYGVILAGLGFVAFEFFLTYGPPHSWLKLGFKANPKLRVDQIDECIRQAKSRLVGALHLLIQIPLALWVMGTPEVNANRLLAKTPASMLMLSISAGYFLYDAAVSILRYEGIAYLMHGVVACVLYTYGALTGFLSYYGAAFLMWEVSTPFVYMRWFLFTLGKSQSKAYIVNGLLMVATFFVFRNIMGVAMSINFWHVSGKELAHPTSDLLPAVLWMYRLSCVSLNCLNAMWFYKMFKGAVKVLSGPKGAADKVQGDAVVAVVNTDAPAKKIS</sequence>
<evidence type="ECO:0000313" key="8">
    <source>
        <dbReference type="EMBL" id="KAK9905573.1"/>
    </source>
</evidence>
<evidence type="ECO:0000259" key="7">
    <source>
        <dbReference type="PROSITE" id="PS50922"/>
    </source>
</evidence>
<keyword evidence="4 5" id="KW-0472">Membrane</keyword>
<evidence type="ECO:0000256" key="6">
    <source>
        <dbReference type="SAM" id="Phobius"/>
    </source>
</evidence>
<evidence type="ECO:0000256" key="5">
    <source>
        <dbReference type="PROSITE-ProRule" id="PRU00205"/>
    </source>
</evidence>
<accession>A0ABR2YHU5</accession>
<dbReference type="PROSITE" id="PS50922">
    <property type="entry name" value="TLC"/>
    <property type="match status" value="1"/>
</dbReference>
<evidence type="ECO:0000313" key="9">
    <source>
        <dbReference type="Proteomes" id="UP001491310"/>
    </source>
</evidence>
<dbReference type="PANTHER" id="PTHR13439">
    <property type="entry name" value="CT120 PROTEIN"/>
    <property type="match status" value="1"/>
</dbReference>
<name>A0ABR2YHU5_9CHLO</name>
<reference evidence="8 9" key="1">
    <citation type="journal article" date="2024" name="Nat. Commun.">
        <title>Phylogenomics reveals the evolutionary origins of lichenization in chlorophyte algae.</title>
        <authorList>
            <person name="Puginier C."/>
            <person name="Libourel C."/>
            <person name="Otte J."/>
            <person name="Skaloud P."/>
            <person name="Haon M."/>
            <person name="Grisel S."/>
            <person name="Petersen M."/>
            <person name="Berrin J.G."/>
            <person name="Delaux P.M."/>
            <person name="Dal Grande F."/>
            <person name="Keller J."/>
        </authorList>
    </citation>
    <scope>NUCLEOTIDE SEQUENCE [LARGE SCALE GENOMIC DNA]</scope>
    <source>
        <strain evidence="8 9">SAG 216-7</strain>
    </source>
</reference>
<feature type="transmembrane region" description="Helical" evidence="6">
    <location>
        <begin position="228"/>
        <end position="246"/>
    </location>
</feature>
<dbReference type="EMBL" id="JALJOT010000011">
    <property type="protein sequence ID" value="KAK9905573.1"/>
    <property type="molecule type" value="Genomic_DNA"/>
</dbReference>
<organism evidence="8 9">
    <name type="scientific">Coccomyxa subellipsoidea</name>
    <dbReference type="NCBI Taxonomy" id="248742"/>
    <lineage>
        <taxon>Eukaryota</taxon>
        <taxon>Viridiplantae</taxon>
        <taxon>Chlorophyta</taxon>
        <taxon>core chlorophytes</taxon>
        <taxon>Trebouxiophyceae</taxon>
        <taxon>Trebouxiophyceae incertae sedis</taxon>
        <taxon>Coccomyxaceae</taxon>
        <taxon>Coccomyxa</taxon>
    </lineage>
</organism>
<comment type="caution">
    <text evidence="8">The sequence shown here is derived from an EMBL/GenBank/DDBJ whole genome shotgun (WGS) entry which is preliminary data.</text>
</comment>
<dbReference type="InterPro" id="IPR006634">
    <property type="entry name" value="TLC-dom"/>
</dbReference>
<feature type="transmembrane region" description="Helical" evidence="6">
    <location>
        <begin position="125"/>
        <end position="143"/>
    </location>
</feature>
<feature type="transmembrane region" description="Helical" evidence="6">
    <location>
        <begin position="66"/>
        <end position="83"/>
    </location>
</feature>
<dbReference type="Pfam" id="PF03798">
    <property type="entry name" value="TRAM_LAG1_CLN8"/>
    <property type="match status" value="1"/>
</dbReference>
<evidence type="ECO:0000256" key="2">
    <source>
        <dbReference type="ARBA" id="ARBA00022692"/>
    </source>
</evidence>
<dbReference type="PANTHER" id="PTHR13439:SF0">
    <property type="entry name" value="TOPOISOMERASE I DAMAGE AFFECTED PROTEIN 4"/>
    <property type="match status" value="1"/>
</dbReference>
<keyword evidence="3 6" id="KW-1133">Transmembrane helix</keyword>